<evidence type="ECO:0008006" key="3">
    <source>
        <dbReference type="Google" id="ProtNLM"/>
    </source>
</evidence>
<dbReference type="SUPFAM" id="SSF53756">
    <property type="entry name" value="UDP-Glycosyltransferase/glycogen phosphorylase"/>
    <property type="match status" value="1"/>
</dbReference>
<dbReference type="AlphaFoldDB" id="A0A368UJ79"/>
<name>A0A368UJ79_9BACT</name>
<protein>
    <recommendedName>
        <fullName evidence="3">Glycosyltransferase involved in cell wall biosynthesis</fullName>
    </recommendedName>
</protein>
<dbReference type="Gene3D" id="3.40.50.2000">
    <property type="entry name" value="Glycogen Phosphorylase B"/>
    <property type="match status" value="1"/>
</dbReference>
<dbReference type="EMBL" id="QPIZ01000038">
    <property type="protein sequence ID" value="RCW27038.1"/>
    <property type="molecule type" value="Genomic_DNA"/>
</dbReference>
<reference evidence="1 2" key="1">
    <citation type="submission" date="2018-07" db="EMBL/GenBank/DDBJ databases">
        <title>Freshwater and sediment microbial communities from various areas in North America, analyzing microbe dynamics in response to fracking.</title>
        <authorList>
            <person name="Lamendella R."/>
        </authorList>
    </citation>
    <scope>NUCLEOTIDE SEQUENCE [LARGE SCALE GENOMIC DNA]</scope>
    <source>
        <strain evidence="1 2">160A</strain>
    </source>
</reference>
<keyword evidence="2" id="KW-1185">Reference proteome</keyword>
<accession>A0A368UJ79</accession>
<proteinExistence type="predicted"/>
<sequence length="375" mass="42451">MKNKTTYITFNEPVNGVYISQVIEVARQLKQDGLDIEIIGFFSLRDYITNRRLLKNHFLKSHAIPSFPKLKLWKLNKIWFNILPFFSKNQVVICRGPLATNLAIDNLKNTSIIYDGRGAVWAEQKEYGVYNGSGIEKELFEIEKKAVTKSHRQIAVTSELINYWKKNFNIAGDKAKVIPCALSTTKTGAVNKIPEDLISFIDNANHHNSSITVFAGGNGKWQQLDKICEFAAKVIERQESPVFLFLCPPDNNVQKLQEMFPKRIYNTLVKPAQVHLILAKCDYGIILREQNITNKVASPVKVAEYLFAGLKVIISPNVGDYSKMIKENNLGIICDKKNEVPGLPKPSVSDKQRNIHFAEKHLSKSAMDYGTLIQP</sequence>
<dbReference type="RefSeq" id="WP_114438103.1">
    <property type="nucleotide sequence ID" value="NZ_QPIZ01000038.1"/>
</dbReference>
<evidence type="ECO:0000313" key="1">
    <source>
        <dbReference type="EMBL" id="RCW27038.1"/>
    </source>
</evidence>
<dbReference type="Proteomes" id="UP000252733">
    <property type="component" value="Unassembled WGS sequence"/>
</dbReference>
<organism evidence="1 2">
    <name type="scientific">Marinilabilia salmonicolor</name>
    <dbReference type="NCBI Taxonomy" id="989"/>
    <lineage>
        <taxon>Bacteria</taxon>
        <taxon>Pseudomonadati</taxon>
        <taxon>Bacteroidota</taxon>
        <taxon>Bacteroidia</taxon>
        <taxon>Marinilabiliales</taxon>
        <taxon>Marinilabiliaceae</taxon>
        <taxon>Marinilabilia</taxon>
    </lineage>
</organism>
<evidence type="ECO:0000313" key="2">
    <source>
        <dbReference type="Proteomes" id="UP000252733"/>
    </source>
</evidence>
<comment type="caution">
    <text evidence="1">The sequence shown here is derived from an EMBL/GenBank/DDBJ whole genome shotgun (WGS) entry which is preliminary data.</text>
</comment>
<gene>
    <name evidence="1" type="ORF">DFO77_13821</name>
</gene>